<evidence type="ECO:0000313" key="2">
    <source>
        <dbReference type="Proteomes" id="UP001457282"/>
    </source>
</evidence>
<protein>
    <submittedName>
        <fullName evidence="1">Uncharacterized protein</fullName>
    </submittedName>
</protein>
<gene>
    <name evidence="1" type="ORF">M0R45_035598</name>
</gene>
<reference evidence="1 2" key="1">
    <citation type="journal article" date="2023" name="G3 (Bethesda)">
        <title>A chromosome-length genome assembly and annotation of blackberry (Rubus argutus, cv. 'Hillquist').</title>
        <authorList>
            <person name="Bruna T."/>
            <person name="Aryal R."/>
            <person name="Dudchenko O."/>
            <person name="Sargent D.J."/>
            <person name="Mead D."/>
            <person name="Buti M."/>
            <person name="Cavallini A."/>
            <person name="Hytonen T."/>
            <person name="Andres J."/>
            <person name="Pham M."/>
            <person name="Weisz D."/>
            <person name="Mascagni F."/>
            <person name="Usai G."/>
            <person name="Natali L."/>
            <person name="Bassil N."/>
            <person name="Fernandez G.E."/>
            <person name="Lomsadze A."/>
            <person name="Armour M."/>
            <person name="Olukolu B."/>
            <person name="Poorten T."/>
            <person name="Britton C."/>
            <person name="Davik J."/>
            <person name="Ashrafi H."/>
            <person name="Aiden E.L."/>
            <person name="Borodovsky M."/>
            <person name="Worthington M."/>
        </authorList>
    </citation>
    <scope>NUCLEOTIDE SEQUENCE [LARGE SCALE GENOMIC DNA]</scope>
    <source>
        <strain evidence="1">PI 553951</strain>
    </source>
</reference>
<proteinExistence type="predicted"/>
<organism evidence="1 2">
    <name type="scientific">Rubus argutus</name>
    <name type="common">Southern blackberry</name>
    <dbReference type="NCBI Taxonomy" id="59490"/>
    <lineage>
        <taxon>Eukaryota</taxon>
        <taxon>Viridiplantae</taxon>
        <taxon>Streptophyta</taxon>
        <taxon>Embryophyta</taxon>
        <taxon>Tracheophyta</taxon>
        <taxon>Spermatophyta</taxon>
        <taxon>Magnoliopsida</taxon>
        <taxon>eudicotyledons</taxon>
        <taxon>Gunneridae</taxon>
        <taxon>Pentapetalae</taxon>
        <taxon>rosids</taxon>
        <taxon>fabids</taxon>
        <taxon>Rosales</taxon>
        <taxon>Rosaceae</taxon>
        <taxon>Rosoideae</taxon>
        <taxon>Rosoideae incertae sedis</taxon>
        <taxon>Rubus</taxon>
    </lineage>
</organism>
<name>A0AAW1VWG8_RUBAR</name>
<dbReference type="EMBL" id="JBEDUW010000007">
    <property type="protein sequence ID" value="KAK9911703.1"/>
    <property type="molecule type" value="Genomic_DNA"/>
</dbReference>
<dbReference type="AlphaFoldDB" id="A0AAW1VWG8"/>
<dbReference type="Proteomes" id="UP001457282">
    <property type="component" value="Unassembled WGS sequence"/>
</dbReference>
<keyword evidence="2" id="KW-1185">Reference proteome</keyword>
<accession>A0AAW1VWG8</accession>
<sequence>MKMFHVQSLEILHCICDQVLKTKDVKDMQDDDIFVSAIFRAVQLGQVEFVTHICRAIPMLHHIVDVDGRNLFQFAAECVKKCF</sequence>
<comment type="caution">
    <text evidence="1">The sequence shown here is derived from an EMBL/GenBank/DDBJ whole genome shotgun (WGS) entry which is preliminary data.</text>
</comment>
<evidence type="ECO:0000313" key="1">
    <source>
        <dbReference type="EMBL" id="KAK9911703.1"/>
    </source>
</evidence>